<evidence type="ECO:0000313" key="3">
    <source>
        <dbReference type="Proteomes" id="UP001597297"/>
    </source>
</evidence>
<evidence type="ECO:0000313" key="2">
    <source>
        <dbReference type="EMBL" id="MFD2276514.1"/>
    </source>
</evidence>
<dbReference type="SUPFAM" id="SSF56935">
    <property type="entry name" value="Porins"/>
    <property type="match status" value="1"/>
</dbReference>
<accession>A0ABW5E331</accession>
<sequence length="479" mass="53677">MCIPVTVVADDAQEIAELKKSAAEMQQMMAQMQQRIAELEAKQKQRVAELAEAKSPPTQAPAVAVRPLQPVLKSESTVQEKEQTIPPQLLGKKAKVTYRRTLNDQQAAMTRPLDYTLDPAYTGFFSVPNTPMVIKLNAKPRVDMTYDNRYTGAPSRFIPAKFPLRGDANFGGSGQFNMNANGTQLIADVRAPSEPGNLRFYYQNDFFGDDDKDMRYRLQHIYGQYFGLKVGFTTSAWENGDVWPDTVDYEGPNAVIFARRPVAQFTHAINENWNATVGVEKPDFFVDADQRLARLPDFAFNTRWEDEKWGHLQLSSILREIGARDVSGMDHRDFGWGLNAGFNLNLGEADSIQFLGVIGEGVGGMGNDTSFLNSDGGFAADGSFEALPYWSLMGAWTHHWDDRFRTNLVYGHANLDPASGMDPDFYSYSNYGAANVIWQLGDRWSLGFEGLYGYKEGASGRNSDDMFRFQMGMVYSLFD</sequence>
<organism evidence="2 3">
    <name type="scientific">Rubritalea spongiae</name>
    <dbReference type="NCBI Taxonomy" id="430797"/>
    <lineage>
        <taxon>Bacteria</taxon>
        <taxon>Pseudomonadati</taxon>
        <taxon>Verrucomicrobiota</taxon>
        <taxon>Verrucomicrobiia</taxon>
        <taxon>Verrucomicrobiales</taxon>
        <taxon>Rubritaleaceae</taxon>
        <taxon>Rubritalea</taxon>
    </lineage>
</organism>
<comment type="caution">
    <text evidence="2">The sequence shown here is derived from an EMBL/GenBank/DDBJ whole genome shotgun (WGS) entry which is preliminary data.</text>
</comment>
<feature type="coiled-coil region" evidence="1">
    <location>
        <begin position="8"/>
        <end position="49"/>
    </location>
</feature>
<dbReference type="RefSeq" id="WP_377136854.1">
    <property type="nucleotide sequence ID" value="NZ_JBHUJC010000025.1"/>
</dbReference>
<keyword evidence="3" id="KW-1185">Reference proteome</keyword>
<gene>
    <name evidence="2" type="ORF">ACFSQZ_08555</name>
</gene>
<name>A0ABW5E331_9BACT</name>
<reference evidence="3" key="1">
    <citation type="journal article" date="2019" name="Int. J. Syst. Evol. Microbiol.">
        <title>The Global Catalogue of Microorganisms (GCM) 10K type strain sequencing project: providing services to taxonomists for standard genome sequencing and annotation.</title>
        <authorList>
            <consortium name="The Broad Institute Genomics Platform"/>
            <consortium name="The Broad Institute Genome Sequencing Center for Infectious Disease"/>
            <person name="Wu L."/>
            <person name="Ma J."/>
        </authorList>
    </citation>
    <scope>NUCLEOTIDE SEQUENCE [LARGE SCALE GENOMIC DNA]</scope>
    <source>
        <strain evidence="3">JCM 16545</strain>
    </source>
</reference>
<proteinExistence type="predicted"/>
<dbReference type="Proteomes" id="UP001597297">
    <property type="component" value="Unassembled WGS sequence"/>
</dbReference>
<dbReference type="EMBL" id="JBHUJC010000025">
    <property type="protein sequence ID" value="MFD2276514.1"/>
    <property type="molecule type" value="Genomic_DNA"/>
</dbReference>
<evidence type="ECO:0000256" key="1">
    <source>
        <dbReference type="SAM" id="Coils"/>
    </source>
</evidence>
<dbReference type="Pfam" id="PF19577">
    <property type="entry name" value="DcaP"/>
    <property type="match status" value="1"/>
</dbReference>
<protein>
    <submittedName>
        <fullName evidence="2">DcaP family trimeric outer membrane transporter</fullName>
    </submittedName>
</protein>
<dbReference type="InterPro" id="IPR045748">
    <property type="entry name" value="DcaP"/>
</dbReference>
<keyword evidence="1" id="KW-0175">Coiled coil</keyword>